<evidence type="ECO:0000313" key="1">
    <source>
        <dbReference type="EMBL" id="MFD2592041.1"/>
    </source>
</evidence>
<dbReference type="PROSITE" id="PS51257">
    <property type="entry name" value="PROKAR_LIPOPROTEIN"/>
    <property type="match status" value="1"/>
</dbReference>
<keyword evidence="2" id="KW-1185">Reference proteome</keyword>
<dbReference type="InterPro" id="IPR025921">
    <property type="entry name" value="HmuY"/>
</dbReference>
<organism evidence="1 2">
    <name type="scientific">Aquimarina hainanensis</name>
    <dbReference type="NCBI Taxonomy" id="1578017"/>
    <lineage>
        <taxon>Bacteria</taxon>
        <taxon>Pseudomonadati</taxon>
        <taxon>Bacteroidota</taxon>
        <taxon>Flavobacteriia</taxon>
        <taxon>Flavobacteriales</taxon>
        <taxon>Flavobacteriaceae</taxon>
        <taxon>Aquimarina</taxon>
    </lineage>
</organism>
<accession>A0ABW5NAA5</accession>
<evidence type="ECO:0000313" key="2">
    <source>
        <dbReference type="Proteomes" id="UP001597459"/>
    </source>
</evidence>
<dbReference type="Pfam" id="PF14064">
    <property type="entry name" value="HmuY"/>
    <property type="match status" value="1"/>
</dbReference>
<sequence length="228" mass="26346">MKNHIIKTTTIFAMGLLLLSCSNDSDEVIEEEKQTPQQGTIIKEEITYNPNPVGEAPLYLNQLYIDLDDMKIGKTVTYGSKKWVNFDLYGGNDTPLIESSPITEKWHLVATAYEQLLPEGVPYTVYGVLSNINESVAVSKFSDMNMSEEEFKEVYQNFTIDKAKTLKYDERINTIGYDWKTFDMSNSFSINQRLFYLIKTVTQKYYKLRFLGFSESEGRFLHIEITKL</sequence>
<comment type="caution">
    <text evidence="1">The sequence shown here is derived from an EMBL/GenBank/DDBJ whole genome shotgun (WGS) entry which is preliminary data.</text>
</comment>
<protein>
    <submittedName>
        <fullName evidence="1">HmuY family protein</fullName>
    </submittedName>
</protein>
<dbReference type="RefSeq" id="WP_378253537.1">
    <property type="nucleotide sequence ID" value="NZ_JBHSJV010000001.1"/>
</dbReference>
<dbReference type="EMBL" id="JBHULX010000030">
    <property type="protein sequence ID" value="MFD2592041.1"/>
    <property type="molecule type" value="Genomic_DNA"/>
</dbReference>
<reference evidence="2" key="1">
    <citation type="journal article" date="2019" name="Int. J. Syst. Evol. Microbiol.">
        <title>The Global Catalogue of Microorganisms (GCM) 10K type strain sequencing project: providing services to taxonomists for standard genome sequencing and annotation.</title>
        <authorList>
            <consortium name="The Broad Institute Genomics Platform"/>
            <consortium name="The Broad Institute Genome Sequencing Center for Infectious Disease"/>
            <person name="Wu L."/>
            <person name="Ma J."/>
        </authorList>
    </citation>
    <scope>NUCLEOTIDE SEQUENCE [LARGE SCALE GENOMIC DNA]</scope>
    <source>
        <strain evidence="2">KCTC 42423</strain>
    </source>
</reference>
<proteinExistence type="predicted"/>
<dbReference type="Proteomes" id="UP001597459">
    <property type="component" value="Unassembled WGS sequence"/>
</dbReference>
<gene>
    <name evidence="1" type="ORF">ACFSTE_14475</name>
</gene>
<name>A0ABW5NAA5_9FLAO</name>